<comment type="similarity">
    <text evidence="2">Belongs to the ABC-4 integral membrane protein family. LolC/E subfamily.</text>
</comment>
<dbReference type="PANTHER" id="PTHR30489">
    <property type="entry name" value="LIPOPROTEIN-RELEASING SYSTEM TRANSMEMBRANE PROTEIN LOLE"/>
    <property type="match status" value="1"/>
</dbReference>
<feature type="transmembrane region" description="Helical" evidence="7">
    <location>
        <begin position="357"/>
        <end position="385"/>
    </location>
</feature>
<feature type="transmembrane region" description="Helical" evidence="7">
    <location>
        <begin position="817"/>
        <end position="842"/>
    </location>
</feature>
<feature type="transmembrane region" description="Helical" evidence="7">
    <location>
        <begin position="308"/>
        <end position="332"/>
    </location>
</feature>
<dbReference type="Pfam" id="PF02687">
    <property type="entry name" value="FtsX"/>
    <property type="match status" value="2"/>
</dbReference>
<comment type="subcellular location">
    <subcellularLocation>
        <location evidence="1">Cell membrane</location>
        <topology evidence="1">Multi-pass membrane protein</topology>
    </subcellularLocation>
</comment>
<dbReference type="RefSeq" id="WP_208056693.1">
    <property type="nucleotide sequence ID" value="NZ_JAGEMK010000009.1"/>
</dbReference>
<organism evidence="9 10">
    <name type="scientific">Actinotalea soli</name>
    <dbReference type="NCBI Taxonomy" id="2819234"/>
    <lineage>
        <taxon>Bacteria</taxon>
        <taxon>Bacillati</taxon>
        <taxon>Actinomycetota</taxon>
        <taxon>Actinomycetes</taxon>
        <taxon>Micrococcales</taxon>
        <taxon>Cellulomonadaceae</taxon>
        <taxon>Actinotalea</taxon>
    </lineage>
</organism>
<feature type="transmembrane region" description="Helical" evidence="7">
    <location>
        <begin position="475"/>
        <end position="502"/>
    </location>
</feature>
<accession>A0A939RUT3</accession>
<feature type="domain" description="ABC3 transporter permease C-terminal" evidence="8">
    <location>
        <begin position="820"/>
        <end position="936"/>
    </location>
</feature>
<feature type="transmembrane region" description="Helical" evidence="7">
    <location>
        <begin position="863"/>
        <end position="892"/>
    </location>
</feature>
<keyword evidence="3" id="KW-1003">Cell membrane</keyword>
<keyword evidence="10" id="KW-1185">Reference proteome</keyword>
<reference evidence="9" key="1">
    <citation type="submission" date="2021-03" db="EMBL/GenBank/DDBJ databases">
        <title>Actinotalea soli sp. nov., isolated from soil.</title>
        <authorList>
            <person name="Ping W."/>
            <person name="Zhang J."/>
        </authorList>
    </citation>
    <scope>NUCLEOTIDE SEQUENCE</scope>
    <source>
        <strain evidence="9">BY-33</strain>
    </source>
</reference>
<dbReference type="GO" id="GO:0098797">
    <property type="term" value="C:plasma membrane protein complex"/>
    <property type="evidence" value="ECO:0007669"/>
    <property type="project" value="TreeGrafter"/>
</dbReference>
<sequence length="947" mass="97523">MGRRLAALRATARIARRQAARSRGRTALVATMVVLPVLAAVVIDVLVRSAVPTGPTYARYALGEELQARVTYVCPGEVHQVPNVGLGGVSCGWSEDGDPPVPQEPAEVQDRIEAVVGPAATVIPALQTPVRIDGPTRGERMLHLAEVDLEAPGVSSAYPLESGSLPRATGELALAPWLAESLDVLPGDDLVVTGPSGQEVHVELVGVLDGTVPATDVLGLPGVLGRPEDRLAGQERTDGLVDLDGADRFVGLDRAEWLVAGPAPITWDMVLELNAVGLQVASREVLLTPPAVEAVGDPVAGSVGARTLTFGAAVVGAGLLEAVLLIGPAFAVGARRQTRALALLAAQGAERRDLRRVVLWGAVVIGVGASVGAAALGVAVGALLVTTIPATASSFPNLVVPWLEVAVFVLVGVLIAVAAAWLPARTAARVDVVAALAGRRSEARPRRAVPLAGLVLLGVGVATSLAGAVRSEPVLATLGVLLLMVGMVAASGAIVTLIGSLARWAPLAPRLAMRDAARQRGRTAPALAAVIAAVAGATAGLVYVASEAQRDELLYSPVAEVGVIQVGLPADEEDEETRAELLTSAEQVLESSIDLEAIAPVSMLVPTDQEIDPLTGLGADLWIYPEVPVENQCPLWLLDRVPTEAEIAEATADPRCDERLEYSSGGVWATTSWSSGVIMDDGSATAVLGLPGSEEAAAALARGEALVHDERALREDGTVELAATVQDAQGSVLASLVIEPAARATGWASFLYQLVLPPESIEALEGEARAQPVGLVARSAVDLDQAEVTALRDALEAVHPAMALEVERPYEYRDTTLSLVILAVLGVVGLGATWLAVGLAAAESRADLATLAAVGAAPRTRRLVAGAQAGVIAVTGTVLGVLAGALLGGVFVELQTASQSPLPDRTWQLVMPWPGLATILLGLPTLAVLGMALATRSRLPLVRRIAS</sequence>
<evidence type="ECO:0000256" key="5">
    <source>
        <dbReference type="ARBA" id="ARBA00022989"/>
    </source>
</evidence>
<evidence type="ECO:0000256" key="3">
    <source>
        <dbReference type="ARBA" id="ARBA00022475"/>
    </source>
</evidence>
<feature type="domain" description="ABC3 transporter permease C-terminal" evidence="8">
    <location>
        <begin position="316"/>
        <end position="430"/>
    </location>
</feature>
<dbReference type="InterPro" id="IPR051447">
    <property type="entry name" value="Lipoprotein-release_system"/>
</dbReference>
<comment type="caution">
    <text evidence="9">The sequence shown here is derived from an EMBL/GenBank/DDBJ whole genome shotgun (WGS) entry which is preliminary data.</text>
</comment>
<evidence type="ECO:0000256" key="2">
    <source>
        <dbReference type="ARBA" id="ARBA00005236"/>
    </source>
</evidence>
<dbReference type="EMBL" id="JAGEMK010000009">
    <property type="protein sequence ID" value="MBO1753009.1"/>
    <property type="molecule type" value="Genomic_DNA"/>
</dbReference>
<evidence type="ECO:0000313" key="9">
    <source>
        <dbReference type="EMBL" id="MBO1753009.1"/>
    </source>
</evidence>
<keyword evidence="5 7" id="KW-1133">Transmembrane helix</keyword>
<evidence type="ECO:0000313" key="10">
    <source>
        <dbReference type="Proteomes" id="UP000664209"/>
    </source>
</evidence>
<dbReference type="PANTHER" id="PTHR30489:SF0">
    <property type="entry name" value="LIPOPROTEIN-RELEASING SYSTEM TRANSMEMBRANE PROTEIN LOLE"/>
    <property type="match status" value="1"/>
</dbReference>
<evidence type="ECO:0000256" key="4">
    <source>
        <dbReference type="ARBA" id="ARBA00022692"/>
    </source>
</evidence>
<feature type="transmembrane region" description="Helical" evidence="7">
    <location>
        <begin position="405"/>
        <end position="422"/>
    </location>
</feature>
<proteinExistence type="inferred from homology"/>
<evidence type="ECO:0000256" key="7">
    <source>
        <dbReference type="SAM" id="Phobius"/>
    </source>
</evidence>
<keyword evidence="6 7" id="KW-0472">Membrane</keyword>
<feature type="transmembrane region" description="Helical" evidence="7">
    <location>
        <begin position="448"/>
        <end position="469"/>
    </location>
</feature>
<feature type="transmembrane region" description="Helical" evidence="7">
    <location>
        <begin position="912"/>
        <end position="934"/>
    </location>
</feature>
<feature type="transmembrane region" description="Helical" evidence="7">
    <location>
        <begin position="523"/>
        <end position="545"/>
    </location>
</feature>
<dbReference type="GO" id="GO:0044874">
    <property type="term" value="P:lipoprotein localization to outer membrane"/>
    <property type="evidence" value="ECO:0007669"/>
    <property type="project" value="TreeGrafter"/>
</dbReference>
<dbReference type="InterPro" id="IPR003838">
    <property type="entry name" value="ABC3_permease_C"/>
</dbReference>
<gene>
    <name evidence="9" type="ORF">J4G33_14445</name>
</gene>
<keyword evidence="4 7" id="KW-0812">Transmembrane</keyword>
<dbReference type="Proteomes" id="UP000664209">
    <property type="component" value="Unassembled WGS sequence"/>
</dbReference>
<protein>
    <submittedName>
        <fullName evidence="9">ABC transporter permease</fullName>
    </submittedName>
</protein>
<evidence type="ECO:0000256" key="6">
    <source>
        <dbReference type="ARBA" id="ARBA00023136"/>
    </source>
</evidence>
<name>A0A939RUT3_9CELL</name>
<dbReference type="AlphaFoldDB" id="A0A939RUT3"/>
<evidence type="ECO:0000259" key="8">
    <source>
        <dbReference type="Pfam" id="PF02687"/>
    </source>
</evidence>
<evidence type="ECO:0000256" key="1">
    <source>
        <dbReference type="ARBA" id="ARBA00004651"/>
    </source>
</evidence>